<dbReference type="Gene3D" id="3.40.50.1000">
    <property type="entry name" value="HAD superfamily/HAD-like"/>
    <property type="match status" value="1"/>
</dbReference>
<dbReference type="InterPro" id="IPR006439">
    <property type="entry name" value="HAD-SF_hydro_IA"/>
</dbReference>
<accession>A0A0D0ED79</accession>
<dbReference type="HOGENOM" id="CLU_045011_1_0_1"/>
<dbReference type="Proteomes" id="UP000054538">
    <property type="component" value="Unassembled WGS sequence"/>
</dbReference>
<dbReference type="NCBIfam" id="TIGR01509">
    <property type="entry name" value="HAD-SF-IA-v3"/>
    <property type="match status" value="1"/>
</dbReference>
<dbReference type="OrthoDB" id="1694274at2759"/>
<dbReference type="PANTHER" id="PTHR47829:SF1">
    <property type="entry name" value="HAD FAMILY PHOSPHATASE"/>
    <property type="match status" value="1"/>
</dbReference>
<evidence type="ECO:0000313" key="2">
    <source>
        <dbReference type="Proteomes" id="UP000054538"/>
    </source>
</evidence>
<reference evidence="1 2" key="1">
    <citation type="submission" date="2014-04" db="EMBL/GenBank/DDBJ databases">
        <authorList>
            <consortium name="DOE Joint Genome Institute"/>
            <person name="Kuo A."/>
            <person name="Kohler A."/>
            <person name="Jargeat P."/>
            <person name="Nagy L.G."/>
            <person name="Floudas D."/>
            <person name="Copeland A."/>
            <person name="Barry K.W."/>
            <person name="Cichocki N."/>
            <person name="Veneault-Fourrey C."/>
            <person name="LaButti K."/>
            <person name="Lindquist E.A."/>
            <person name="Lipzen A."/>
            <person name="Lundell T."/>
            <person name="Morin E."/>
            <person name="Murat C."/>
            <person name="Sun H."/>
            <person name="Tunlid A."/>
            <person name="Henrissat B."/>
            <person name="Grigoriev I.V."/>
            <person name="Hibbett D.S."/>
            <person name="Martin F."/>
            <person name="Nordberg H.P."/>
            <person name="Cantor M.N."/>
            <person name="Hua S.X."/>
        </authorList>
    </citation>
    <scope>NUCLEOTIDE SEQUENCE [LARGE SCALE GENOMIC DNA]</scope>
    <source>
        <strain evidence="1 2">Ve08.2h10</strain>
    </source>
</reference>
<dbReference type="CDD" id="cd02603">
    <property type="entry name" value="HAD_sEH-N_like"/>
    <property type="match status" value="1"/>
</dbReference>
<dbReference type="Pfam" id="PF00702">
    <property type="entry name" value="Hydrolase"/>
    <property type="match status" value="1"/>
</dbReference>
<dbReference type="InParanoid" id="A0A0D0ED79"/>
<dbReference type="InterPro" id="IPR052898">
    <property type="entry name" value="ACAD10-like"/>
</dbReference>
<dbReference type="InterPro" id="IPR023198">
    <property type="entry name" value="PGP-like_dom2"/>
</dbReference>
<name>A0A0D0ED79_9AGAM</name>
<gene>
    <name evidence="1" type="ORF">PAXRUDRAFT_821448</name>
</gene>
<dbReference type="InterPro" id="IPR023214">
    <property type="entry name" value="HAD_sf"/>
</dbReference>
<protein>
    <recommendedName>
        <fullName evidence="3">Epoxide hydrolase</fullName>
    </recommendedName>
</protein>
<dbReference type="InterPro" id="IPR036412">
    <property type="entry name" value="HAD-like_sf"/>
</dbReference>
<dbReference type="SFLD" id="SFLDG01129">
    <property type="entry name" value="C1.5:_HAD__Beta-PGM__Phosphata"/>
    <property type="match status" value="1"/>
</dbReference>
<reference evidence="2" key="2">
    <citation type="submission" date="2015-01" db="EMBL/GenBank/DDBJ databases">
        <title>Evolutionary Origins and Diversification of the Mycorrhizal Mutualists.</title>
        <authorList>
            <consortium name="DOE Joint Genome Institute"/>
            <consortium name="Mycorrhizal Genomics Consortium"/>
            <person name="Kohler A."/>
            <person name="Kuo A."/>
            <person name="Nagy L.G."/>
            <person name="Floudas D."/>
            <person name="Copeland A."/>
            <person name="Barry K.W."/>
            <person name="Cichocki N."/>
            <person name="Veneault-Fourrey C."/>
            <person name="LaButti K."/>
            <person name="Lindquist E.A."/>
            <person name="Lipzen A."/>
            <person name="Lundell T."/>
            <person name="Morin E."/>
            <person name="Murat C."/>
            <person name="Riley R."/>
            <person name="Ohm R."/>
            <person name="Sun H."/>
            <person name="Tunlid A."/>
            <person name="Henrissat B."/>
            <person name="Grigoriev I.V."/>
            <person name="Hibbett D.S."/>
            <person name="Martin F."/>
        </authorList>
    </citation>
    <scope>NUCLEOTIDE SEQUENCE [LARGE SCALE GENOMIC DNA]</scope>
    <source>
        <strain evidence="2">Ve08.2h10</strain>
    </source>
</reference>
<evidence type="ECO:0008006" key="3">
    <source>
        <dbReference type="Google" id="ProtNLM"/>
    </source>
</evidence>
<dbReference type="STRING" id="930991.A0A0D0ED79"/>
<dbReference type="AlphaFoldDB" id="A0A0D0ED79"/>
<sequence length="274" mass="30691">MSLPHIKAIIFDIGGVVLRSPFIALADFEREKGFPSNYLNVSIASRGSSGAWQKFERGEIPLHVFYTAFGRDLSDTINGNMWYKEYCARKDIVCPELLEQVEVDGRDLFGRMMRSASTYDVHILTAIQRIRAAGRWRIIALTNNFGGYYYQNQSTGTSQDIPDSELQFLGWQDGPIPQHLRGLFDGFYDSSEVGLRKPDTDFYIHACKDSGIKPEEAIFLDDIGTNLKTAKRLGMATIHVPVGSTLQAVKQLEEMLGIDLCSSVTEEHLNGAKL</sequence>
<dbReference type="SFLD" id="SFLDS00003">
    <property type="entry name" value="Haloacid_Dehalogenase"/>
    <property type="match status" value="1"/>
</dbReference>
<dbReference type="GO" id="GO:0016791">
    <property type="term" value="F:phosphatase activity"/>
    <property type="evidence" value="ECO:0007669"/>
    <property type="project" value="UniProtKB-ARBA"/>
</dbReference>
<keyword evidence="2" id="KW-1185">Reference proteome</keyword>
<dbReference type="Gene3D" id="1.10.150.240">
    <property type="entry name" value="Putative phosphatase, domain 2"/>
    <property type="match status" value="1"/>
</dbReference>
<dbReference type="SUPFAM" id="SSF56784">
    <property type="entry name" value="HAD-like"/>
    <property type="match status" value="1"/>
</dbReference>
<evidence type="ECO:0000313" key="1">
    <source>
        <dbReference type="EMBL" id="KIL00651.1"/>
    </source>
</evidence>
<organism evidence="1 2">
    <name type="scientific">Paxillus rubicundulus Ve08.2h10</name>
    <dbReference type="NCBI Taxonomy" id="930991"/>
    <lineage>
        <taxon>Eukaryota</taxon>
        <taxon>Fungi</taxon>
        <taxon>Dikarya</taxon>
        <taxon>Basidiomycota</taxon>
        <taxon>Agaricomycotina</taxon>
        <taxon>Agaricomycetes</taxon>
        <taxon>Agaricomycetidae</taxon>
        <taxon>Boletales</taxon>
        <taxon>Paxilineae</taxon>
        <taxon>Paxillaceae</taxon>
        <taxon>Paxillus</taxon>
    </lineage>
</organism>
<dbReference type="EMBL" id="KN824829">
    <property type="protein sequence ID" value="KIL00651.1"/>
    <property type="molecule type" value="Genomic_DNA"/>
</dbReference>
<proteinExistence type="predicted"/>
<dbReference type="PANTHER" id="PTHR47829">
    <property type="entry name" value="HYDROLASE, PUTATIVE (AFU_ORTHOLOGUE AFUA_1G12880)-RELATED"/>
    <property type="match status" value="1"/>
</dbReference>